<dbReference type="STRING" id="582692.SAMN05720606_11591"/>
<dbReference type="Proteomes" id="UP000198538">
    <property type="component" value="Unassembled WGS sequence"/>
</dbReference>
<dbReference type="AlphaFoldDB" id="A0A1G5KIK1"/>
<gene>
    <name evidence="1" type="ORF">SAMN05720606_11591</name>
</gene>
<keyword evidence="2" id="KW-1185">Reference proteome</keyword>
<proteinExistence type="predicted"/>
<name>A0A1G5KIK1_9BACL</name>
<protein>
    <recommendedName>
        <fullName evidence="3">DUF1963 domain-containing protein</fullName>
    </recommendedName>
</protein>
<reference evidence="2" key="1">
    <citation type="submission" date="2016-10" db="EMBL/GenBank/DDBJ databases">
        <authorList>
            <person name="Varghese N."/>
            <person name="Submissions S."/>
        </authorList>
    </citation>
    <scope>NUCLEOTIDE SEQUENCE [LARGE SCALE GENOMIC DNA]</scope>
    <source>
        <strain evidence="2">BL9</strain>
    </source>
</reference>
<dbReference type="EMBL" id="FMVM01000015">
    <property type="protein sequence ID" value="SCZ00453.1"/>
    <property type="molecule type" value="Genomic_DNA"/>
</dbReference>
<sequence length="234" mass="27060">MEMSVIYANKQVNIRFWRGSCKVPIENQANMLTTRVESILYYAEPFLTSEHRAGWIGGNAPEFFDDQSELIHEGNQKYAFYLSLNHPFKPESMISIFIPENRESYLENNIYPDCSIKVIEHPVSAESIQGSFTHKDLIRHSISHGERSMDEESMEQPFLIKVGGNPRLIQDEDYYFAELKKESLSFFFQVDEDGYPDTLIQEDGNYPFGFGSLYIFAKMDTEIEHPVAGFCQFS</sequence>
<evidence type="ECO:0000313" key="1">
    <source>
        <dbReference type="EMBL" id="SCZ00453.1"/>
    </source>
</evidence>
<organism evidence="1 2">
    <name type="scientific">Paenibacillus polysaccharolyticus</name>
    <dbReference type="NCBI Taxonomy" id="582692"/>
    <lineage>
        <taxon>Bacteria</taxon>
        <taxon>Bacillati</taxon>
        <taxon>Bacillota</taxon>
        <taxon>Bacilli</taxon>
        <taxon>Bacillales</taxon>
        <taxon>Paenibacillaceae</taxon>
        <taxon>Paenibacillus</taxon>
    </lineage>
</organism>
<evidence type="ECO:0000313" key="2">
    <source>
        <dbReference type="Proteomes" id="UP000198538"/>
    </source>
</evidence>
<accession>A0A1G5KIK1</accession>
<evidence type="ECO:0008006" key="3">
    <source>
        <dbReference type="Google" id="ProtNLM"/>
    </source>
</evidence>